<protein>
    <submittedName>
        <fullName evidence="1">Uncharacterized protein</fullName>
    </submittedName>
</protein>
<dbReference type="AlphaFoldDB" id="A0A8S1P2U5"/>
<name>A0A8S1P2U5_9CILI</name>
<evidence type="ECO:0000313" key="2">
    <source>
        <dbReference type="Proteomes" id="UP000692954"/>
    </source>
</evidence>
<dbReference type="Proteomes" id="UP000692954">
    <property type="component" value="Unassembled WGS sequence"/>
</dbReference>
<organism evidence="1 2">
    <name type="scientific">Paramecium sonneborni</name>
    <dbReference type="NCBI Taxonomy" id="65129"/>
    <lineage>
        <taxon>Eukaryota</taxon>
        <taxon>Sar</taxon>
        <taxon>Alveolata</taxon>
        <taxon>Ciliophora</taxon>
        <taxon>Intramacronucleata</taxon>
        <taxon>Oligohymenophorea</taxon>
        <taxon>Peniculida</taxon>
        <taxon>Parameciidae</taxon>
        <taxon>Paramecium</taxon>
    </lineage>
</organism>
<proteinExistence type="predicted"/>
<dbReference type="OrthoDB" id="297408at2759"/>
<gene>
    <name evidence="1" type="ORF">PSON_ATCC_30995.1.T0680060</name>
</gene>
<evidence type="ECO:0000313" key="1">
    <source>
        <dbReference type="EMBL" id="CAD8097274.1"/>
    </source>
</evidence>
<sequence length="940" mass="111485">MLKLKFLFSSFKSKYKLFKERLFTLQTSVEQCQTIPQLNSIMQAFLNEKIYDQIMPMKLSDSSIILNRLKKEIETIQNTDDLLFENMIKFLEMQFQKPNFKEYIQWLKQQPINNEYQFILLIQFYSGIIVNDKDVFNEFKNQNHQFNTILIQIIEYSISKNKLPQLKSDKIDQLREYLNSDNNSLKAYALLFLSQYDTSITNFPHATCNPEILLQILQNLELNDHQLKYVISQIYQGINQWHIYYLAQLFILLNKFKPSKLFVDLIQKVYVERVLDQDGNYQFDFRILKNFIQVSQKNQAFKDYKIYMQLLKRVVQMSKETNYNEKTLENIIRTVYFSLRELCIENDNIFNEIPQYIMSDELIDLKKYLEQWLEKSVILESLSIVNLFQLNIPQGFCEKYLTTMNIQEKHLRSIIRLLNQSNQFELNERNCEILVELITKFKIDYLKYLQPINLQIYPHNLIQKITKAIIKNSNDESIIEFIHKHTQYLQNNKTICEKMGLDFQFIAPSIKFQIEVQFTTKMDFEKVQKLFQIFNILVPFDEEIINKLQECLSKFSPSQISNLLASCDQLRDKLKDCDKIHELQGQNNFIDVYLNQKGNLPKSIQTIDDIILANSKCLDMNYYKSKKIKSELLKKLQEINEIPNSKQAYELLMGWRASDFNIDTFEALIRIVKDQIMNLDFHHTQKLISKLVQQHQLHPGVLYKAYLKLQSVLTSNFKDAKDKVSIIKLAIILKRIYPTLTLELTTQEDEECQFVNQIIENIYFNKGNFITQTKPFMACYNQFYPFICKDLNDFINDFKTFQDHLNIAIHAYVQGVKLQVNIQDLKKELQKPSISALQQLKLACLIVNIENNDSLKKQIKINISHIDPSTNHLFQDDLIVCFDVMNKLFPNEGIGKKLELSVIKAYDTFYEPTLIYLFTEHFLTNRTISIIEDRIVKWKT</sequence>
<accession>A0A8S1P2U5</accession>
<comment type="caution">
    <text evidence="1">The sequence shown here is derived from an EMBL/GenBank/DDBJ whole genome shotgun (WGS) entry which is preliminary data.</text>
</comment>
<keyword evidence="2" id="KW-1185">Reference proteome</keyword>
<reference evidence="1" key="1">
    <citation type="submission" date="2021-01" db="EMBL/GenBank/DDBJ databases">
        <authorList>
            <consortium name="Genoscope - CEA"/>
            <person name="William W."/>
        </authorList>
    </citation>
    <scope>NUCLEOTIDE SEQUENCE</scope>
</reference>
<dbReference type="EMBL" id="CAJJDN010000068">
    <property type="protein sequence ID" value="CAD8097274.1"/>
    <property type="molecule type" value="Genomic_DNA"/>
</dbReference>